<feature type="compositionally biased region" description="Acidic residues" evidence="10">
    <location>
        <begin position="25"/>
        <end position="34"/>
    </location>
</feature>
<evidence type="ECO:0000256" key="6">
    <source>
        <dbReference type="ARBA" id="ARBA00023136"/>
    </source>
</evidence>
<sequence>MSRRKPISPRENLPSLSRESRKPDESEESSEDEVAPEKSPHQQNGAGYWGWVILVAVVLGLVLFQFTSERKPDFEEIENELKKVLSNVKRKFPTQEKQLWPYLLSVLAGVCSSDISCPKVILLIDRDDGRTSQCFVRMVANQSAPVLPFEEKRALFLNGDDLNCDNCVEVHREKAKKHGIVVIQHLENFPIKSADSLHFFCDEHETEFAKAAYLLTMTVRNIEKDATKTAENALRASWKSMQKDNLDALISRLTSLVVFVQPETTLNCD</sequence>
<dbReference type="InterPro" id="IPR008662">
    <property type="entry name" value="TOIP1/2"/>
</dbReference>
<dbReference type="OrthoDB" id="6258998at2759"/>
<organism evidence="14">
    <name type="scientific">Thrips palmi</name>
    <name type="common">Melon thrips</name>
    <dbReference type="NCBI Taxonomy" id="161013"/>
    <lineage>
        <taxon>Eukaryota</taxon>
        <taxon>Metazoa</taxon>
        <taxon>Ecdysozoa</taxon>
        <taxon>Arthropoda</taxon>
        <taxon>Hexapoda</taxon>
        <taxon>Insecta</taxon>
        <taxon>Pterygota</taxon>
        <taxon>Neoptera</taxon>
        <taxon>Paraneoptera</taxon>
        <taxon>Thysanoptera</taxon>
        <taxon>Terebrantia</taxon>
        <taxon>Thripoidea</taxon>
        <taxon>Thripidae</taxon>
        <taxon>Thrips</taxon>
    </lineage>
</organism>
<evidence type="ECO:0000256" key="8">
    <source>
        <dbReference type="ARBA" id="ARBA00023242"/>
    </source>
</evidence>
<proteinExistence type="inferred from homology"/>
<keyword evidence="3" id="KW-0597">Phosphoprotein</keyword>
<feature type="transmembrane region" description="Helical" evidence="11">
    <location>
        <begin position="48"/>
        <end position="66"/>
    </location>
</feature>
<dbReference type="AlphaFoldDB" id="A0A6P8YUK5"/>
<evidence type="ECO:0000313" key="13">
    <source>
        <dbReference type="Proteomes" id="UP000515158"/>
    </source>
</evidence>
<dbReference type="GO" id="GO:0061024">
    <property type="term" value="P:membrane organization"/>
    <property type="evidence" value="ECO:0007669"/>
    <property type="project" value="TreeGrafter"/>
</dbReference>
<reference evidence="14" key="1">
    <citation type="submission" date="2025-08" db="UniProtKB">
        <authorList>
            <consortium name="RefSeq"/>
        </authorList>
    </citation>
    <scope>IDENTIFICATION</scope>
    <source>
        <tissue evidence="14">Total insect</tissue>
    </source>
</reference>
<dbReference type="InterPro" id="IPR038599">
    <property type="entry name" value="LAP1C-like_C_sf"/>
</dbReference>
<dbReference type="PANTHER" id="PTHR18843:SF7">
    <property type="entry name" value="LAMINA-ASSOCIATED POLYPEPTIDE 1B ISOFORM 1-RELATED"/>
    <property type="match status" value="1"/>
</dbReference>
<keyword evidence="6 11" id="KW-0472">Membrane</keyword>
<dbReference type="Gene3D" id="3.40.50.12190">
    <property type="match status" value="1"/>
</dbReference>
<feature type="domain" description="Torsin-1A-interacting protein 1/2 AAA+ activator" evidence="12">
    <location>
        <begin position="80"/>
        <end position="267"/>
    </location>
</feature>
<dbReference type="KEGG" id="tpal:117646722"/>
<dbReference type="InParanoid" id="A0A6P8YUK5"/>
<dbReference type="RefSeq" id="XP_034243753.1">
    <property type="nucleotide sequence ID" value="XM_034387862.1"/>
</dbReference>
<evidence type="ECO:0000256" key="11">
    <source>
        <dbReference type="SAM" id="Phobius"/>
    </source>
</evidence>
<evidence type="ECO:0000313" key="14">
    <source>
        <dbReference type="RefSeq" id="XP_034243753.1"/>
    </source>
</evidence>
<evidence type="ECO:0000259" key="12">
    <source>
        <dbReference type="Pfam" id="PF05609"/>
    </source>
</evidence>
<evidence type="ECO:0000256" key="9">
    <source>
        <dbReference type="ARBA" id="ARBA00037847"/>
    </source>
</evidence>
<evidence type="ECO:0000256" key="5">
    <source>
        <dbReference type="ARBA" id="ARBA00022989"/>
    </source>
</evidence>
<keyword evidence="5 11" id="KW-1133">Transmembrane helix</keyword>
<comment type="subcellular location">
    <subcellularLocation>
        <location evidence="9">Endomembrane system</location>
        <topology evidence="9">Single-pass membrane protein</topology>
    </subcellularLocation>
    <subcellularLocation>
        <location evidence="1">Nucleus envelope</location>
    </subcellularLocation>
</comment>
<dbReference type="GO" id="GO:0005635">
    <property type="term" value="C:nuclear envelope"/>
    <property type="evidence" value="ECO:0007669"/>
    <property type="project" value="UniProtKB-SubCell"/>
</dbReference>
<evidence type="ECO:0000256" key="7">
    <source>
        <dbReference type="ARBA" id="ARBA00023180"/>
    </source>
</evidence>
<keyword evidence="4 11" id="KW-0812">Transmembrane</keyword>
<evidence type="ECO:0000256" key="2">
    <source>
        <dbReference type="ARBA" id="ARBA00007860"/>
    </source>
</evidence>
<keyword evidence="8" id="KW-0539">Nucleus</keyword>
<keyword evidence="7" id="KW-0325">Glycoprotein</keyword>
<name>A0A6P8YUK5_THRPL</name>
<gene>
    <name evidence="14" type="primary">LOC117646722</name>
</gene>
<evidence type="ECO:0000256" key="1">
    <source>
        <dbReference type="ARBA" id="ARBA00004259"/>
    </source>
</evidence>
<evidence type="ECO:0000256" key="4">
    <source>
        <dbReference type="ARBA" id="ARBA00022692"/>
    </source>
</evidence>
<protein>
    <submittedName>
        <fullName evidence="14">Uncharacterized protein LOC117646722</fullName>
    </submittedName>
</protein>
<comment type="similarity">
    <text evidence="2">Belongs to the TOR1AIP family.</text>
</comment>
<accession>A0A6P8YUK5</accession>
<evidence type="ECO:0000256" key="10">
    <source>
        <dbReference type="SAM" id="MobiDB-lite"/>
    </source>
</evidence>
<dbReference type="GO" id="GO:0016020">
    <property type="term" value="C:membrane"/>
    <property type="evidence" value="ECO:0007669"/>
    <property type="project" value="TreeGrafter"/>
</dbReference>
<keyword evidence="13" id="KW-1185">Reference proteome</keyword>
<dbReference type="Pfam" id="PF05609">
    <property type="entry name" value="LAP1_C"/>
    <property type="match status" value="1"/>
</dbReference>
<dbReference type="Proteomes" id="UP000515158">
    <property type="component" value="Unplaced"/>
</dbReference>
<feature type="region of interest" description="Disordered" evidence="10">
    <location>
        <begin position="1"/>
        <end position="43"/>
    </location>
</feature>
<dbReference type="InterPro" id="IPR046753">
    <property type="entry name" value="TOIP1/2_C"/>
</dbReference>
<dbReference type="GO" id="GO:0001671">
    <property type="term" value="F:ATPase activator activity"/>
    <property type="evidence" value="ECO:0007669"/>
    <property type="project" value="InterPro"/>
</dbReference>
<dbReference type="GeneID" id="117646722"/>
<dbReference type="PANTHER" id="PTHR18843">
    <property type="entry name" value="TORSIN-1A-INTERACTING PROTEIN"/>
    <property type="match status" value="1"/>
</dbReference>
<evidence type="ECO:0000256" key="3">
    <source>
        <dbReference type="ARBA" id="ARBA00022553"/>
    </source>
</evidence>